<dbReference type="GeneID" id="77344757"/>
<organism evidence="1 2">
    <name type="scientific">Vibrio chagasii</name>
    <dbReference type="NCBI Taxonomy" id="170679"/>
    <lineage>
        <taxon>Bacteria</taxon>
        <taxon>Pseudomonadati</taxon>
        <taxon>Pseudomonadota</taxon>
        <taxon>Gammaproteobacteria</taxon>
        <taxon>Vibrionales</taxon>
        <taxon>Vibrionaceae</taxon>
        <taxon>Vibrio</taxon>
    </lineage>
</organism>
<dbReference type="Proteomes" id="UP000423756">
    <property type="component" value="Unassembled WGS sequence"/>
</dbReference>
<gene>
    <name evidence="1" type="ORF">F7Q91_02730</name>
</gene>
<evidence type="ECO:0000313" key="2">
    <source>
        <dbReference type="Proteomes" id="UP000423756"/>
    </source>
</evidence>
<dbReference type="RefSeq" id="WP_137406505.1">
    <property type="nucleotide sequence ID" value="NZ_AP025467.1"/>
</dbReference>
<dbReference type="AlphaFoldDB" id="A0A7V7NWW4"/>
<sequence>MVTASYYNIDGTGVKMKPLQLASTIDESIELCLSSFADQGITLLTKAKHFVTFEVTVDSISYKKEDKEKENPIVRKVKARLLLHY</sequence>
<reference evidence="1 2" key="1">
    <citation type="submission" date="2019-09" db="EMBL/GenBank/DDBJ databases">
        <title>Draft genome sequences of 48 bacterial type strains from the CCUG.</title>
        <authorList>
            <person name="Tunovic T."/>
            <person name="Pineiro-Iglesias B."/>
            <person name="Unosson C."/>
            <person name="Inganas E."/>
            <person name="Ohlen M."/>
            <person name="Cardew S."/>
            <person name="Jensie-Markopoulos S."/>
            <person name="Salva-Serra F."/>
            <person name="Jaen-Luchoro D."/>
            <person name="Karlsson R."/>
            <person name="Svensson-Stadler L."/>
            <person name="Chun J."/>
            <person name="Moore E."/>
        </authorList>
    </citation>
    <scope>NUCLEOTIDE SEQUENCE [LARGE SCALE GENOMIC DNA]</scope>
    <source>
        <strain evidence="1 2">CCUG 48643</strain>
    </source>
</reference>
<comment type="caution">
    <text evidence="1">The sequence shown here is derived from an EMBL/GenBank/DDBJ whole genome shotgun (WGS) entry which is preliminary data.</text>
</comment>
<dbReference type="EMBL" id="VZPX01000004">
    <property type="protein sequence ID" value="KAB0482335.1"/>
    <property type="molecule type" value="Genomic_DNA"/>
</dbReference>
<accession>A0A7V7NWW4</accession>
<protein>
    <submittedName>
        <fullName evidence="1">Uncharacterized protein</fullName>
    </submittedName>
</protein>
<proteinExistence type="predicted"/>
<evidence type="ECO:0000313" key="1">
    <source>
        <dbReference type="EMBL" id="KAB0482335.1"/>
    </source>
</evidence>
<name>A0A7V7NWW4_9VIBR</name>